<comment type="caution">
    <text evidence="4">The sequence shown here is derived from an EMBL/GenBank/DDBJ whole genome shotgun (WGS) entry which is preliminary data.</text>
</comment>
<dbReference type="PROSITE" id="PS51318">
    <property type="entry name" value="TAT"/>
    <property type="match status" value="1"/>
</dbReference>
<feature type="chain" id="PRO_5039265632" description="DUF6318 domain-containing protein" evidence="2">
    <location>
        <begin position="25"/>
        <end position="240"/>
    </location>
</feature>
<name>A0A2A8D4M5_9MICC</name>
<dbReference type="EMBL" id="PDEV01000003">
    <property type="protein sequence ID" value="PEN15915.1"/>
    <property type="molecule type" value="Genomic_DNA"/>
</dbReference>
<feature type="region of interest" description="Disordered" evidence="1">
    <location>
        <begin position="35"/>
        <end position="78"/>
    </location>
</feature>
<gene>
    <name evidence="4" type="ORF">CRM92_07400</name>
</gene>
<dbReference type="InterPro" id="IPR006311">
    <property type="entry name" value="TAT_signal"/>
</dbReference>
<evidence type="ECO:0000313" key="5">
    <source>
        <dbReference type="Proteomes" id="UP000219947"/>
    </source>
</evidence>
<dbReference type="Proteomes" id="UP000219947">
    <property type="component" value="Unassembled WGS sequence"/>
</dbReference>
<sequence length="240" mass="25675">MSPHDVTRRTALGFVGAGSVIALAGCAASVKPVDAAASGSSSSSSSASSSSSSSSASASPSESIKDYGTTIKNDKYDTSAGAYEPATREHPAKNIPKPVLDDKAKENSADGFYANLVFMAGALKYLFETGSDEMINKSALAQSEKDGFLKNDQFFFDRIKDGEIWFGNPQVTFAMRSPRPSKASGGGYNWGGMMVIDLGEFRAFPDGTSEDYTDEKQRKTETSVYFQGKYSDGAWQIKTF</sequence>
<dbReference type="InterPro" id="IPR046281">
    <property type="entry name" value="DUF6318"/>
</dbReference>
<evidence type="ECO:0000259" key="3">
    <source>
        <dbReference type="Pfam" id="PF19843"/>
    </source>
</evidence>
<evidence type="ECO:0000256" key="2">
    <source>
        <dbReference type="SAM" id="SignalP"/>
    </source>
</evidence>
<keyword evidence="2" id="KW-0732">Signal</keyword>
<dbReference type="RefSeq" id="WP_098042796.1">
    <property type="nucleotide sequence ID" value="NZ_CAURLQ010000029.1"/>
</dbReference>
<feature type="signal peptide" evidence="2">
    <location>
        <begin position="1"/>
        <end position="24"/>
    </location>
</feature>
<protein>
    <recommendedName>
        <fullName evidence="3">DUF6318 domain-containing protein</fullName>
    </recommendedName>
</protein>
<dbReference type="Pfam" id="PF19843">
    <property type="entry name" value="DUF6318"/>
    <property type="match status" value="1"/>
</dbReference>
<evidence type="ECO:0000256" key="1">
    <source>
        <dbReference type="SAM" id="MobiDB-lite"/>
    </source>
</evidence>
<keyword evidence="5" id="KW-1185">Reference proteome</keyword>
<accession>A0A2A8D4M5</accession>
<feature type="domain" description="DUF6318" evidence="3">
    <location>
        <begin position="81"/>
        <end position="239"/>
    </location>
</feature>
<reference evidence="4" key="1">
    <citation type="submission" date="2017-10" db="EMBL/GenBank/DDBJ databases">
        <title>Kefir isolates.</title>
        <authorList>
            <person name="Kim Y."/>
            <person name="Blasche S."/>
        </authorList>
    </citation>
    <scope>NUCLEOTIDE SEQUENCE [LARGE SCALE GENOMIC DNA]</scope>
    <source>
        <strain evidence="4">OG2-2</strain>
    </source>
</reference>
<dbReference type="AlphaFoldDB" id="A0A2A8D4M5"/>
<evidence type="ECO:0000313" key="4">
    <source>
        <dbReference type="EMBL" id="PEN15915.1"/>
    </source>
</evidence>
<feature type="compositionally biased region" description="Low complexity" evidence="1">
    <location>
        <begin position="35"/>
        <end position="62"/>
    </location>
</feature>
<proteinExistence type="predicted"/>
<organism evidence="4 5">
    <name type="scientific">Rothia dentocariosa</name>
    <dbReference type="NCBI Taxonomy" id="2047"/>
    <lineage>
        <taxon>Bacteria</taxon>
        <taxon>Bacillati</taxon>
        <taxon>Actinomycetota</taxon>
        <taxon>Actinomycetes</taxon>
        <taxon>Micrococcales</taxon>
        <taxon>Micrococcaceae</taxon>
        <taxon>Rothia</taxon>
    </lineage>
</organism>